<evidence type="ECO:0000256" key="1">
    <source>
        <dbReference type="ARBA" id="ARBA00009437"/>
    </source>
</evidence>
<accession>A0A4R6M6S6</accession>
<protein>
    <submittedName>
        <fullName evidence="6">DNA-binding transcriptional LysR family regulator</fullName>
    </submittedName>
</protein>
<keyword evidence="2" id="KW-0805">Transcription regulation</keyword>
<dbReference type="SUPFAM" id="SSF46785">
    <property type="entry name" value="Winged helix' DNA-binding domain"/>
    <property type="match status" value="1"/>
</dbReference>
<dbReference type="CDD" id="cd08479">
    <property type="entry name" value="PBP2_CrgA_like_9"/>
    <property type="match status" value="1"/>
</dbReference>
<dbReference type="AlphaFoldDB" id="A0A4R6M6S6"/>
<comment type="similarity">
    <text evidence="1">Belongs to the LysR transcriptional regulatory family.</text>
</comment>
<gene>
    <name evidence="6" type="ORF">DFP79_3114</name>
</gene>
<dbReference type="Pfam" id="PF00126">
    <property type="entry name" value="HTH_1"/>
    <property type="match status" value="1"/>
</dbReference>
<evidence type="ECO:0000256" key="3">
    <source>
        <dbReference type="ARBA" id="ARBA00023125"/>
    </source>
</evidence>
<dbReference type="InterPro" id="IPR036388">
    <property type="entry name" value="WH-like_DNA-bd_sf"/>
</dbReference>
<dbReference type="FunFam" id="1.10.10.10:FF:000001">
    <property type="entry name" value="LysR family transcriptional regulator"/>
    <property type="match status" value="1"/>
</dbReference>
<evidence type="ECO:0000313" key="7">
    <source>
        <dbReference type="Proteomes" id="UP000294656"/>
    </source>
</evidence>
<evidence type="ECO:0000256" key="2">
    <source>
        <dbReference type="ARBA" id="ARBA00023015"/>
    </source>
</evidence>
<evidence type="ECO:0000256" key="4">
    <source>
        <dbReference type="ARBA" id="ARBA00023163"/>
    </source>
</evidence>
<keyword evidence="4" id="KW-0804">Transcription</keyword>
<dbReference type="InterPro" id="IPR005119">
    <property type="entry name" value="LysR_subst-bd"/>
</dbReference>
<dbReference type="InterPro" id="IPR036390">
    <property type="entry name" value="WH_DNA-bd_sf"/>
</dbReference>
<dbReference type="Gene3D" id="1.10.10.10">
    <property type="entry name" value="Winged helix-like DNA-binding domain superfamily/Winged helix DNA-binding domain"/>
    <property type="match status" value="1"/>
</dbReference>
<dbReference type="GO" id="GO:0006351">
    <property type="term" value="P:DNA-templated transcription"/>
    <property type="evidence" value="ECO:0007669"/>
    <property type="project" value="TreeGrafter"/>
</dbReference>
<organism evidence="6 7">
    <name type="scientific">Marinomonas balearica</name>
    <dbReference type="NCBI Taxonomy" id="491947"/>
    <lineage>
        <taxon>Bacteria</taxon>
        <taxon>Pseudomonadati</taxon>
        <taxon>Pseudomonadota</taxon>
        <taxon>Gammaproteobacteria</taxon>
        <taxon>Oceanospirillales</taxon>
        <taxon>Oceanospirillaceae</taxon>
        <taxon>Marinomonas</taxon>
    </lineage>
</organism>
<dbReference type="Gene3D" id="3.40.190.290">
    <property type="match status" value="1"/>
</dbReference>
<dbReference type="GO" id="GO:0043565">
    <property type="term" value="F:sequence-specific DNA binding"/>
    <property type="evidence" value="ECO:0007669"/>
    <property type="project" value="TreeGrafter"/>
</dbReference>
<dbReference type="PANTHER" id="PTHR30537">
    <property type="entry name" value="HTH-TYPE TRANSCRIPTIONAL REGULATOR"/>
    <property type="match status" value="1"/>
</dbReference>
<evidence type="ECO:0000313" key="6">
    <source>
        <dbReference type="EMBL" id="TDO95759.1"/>
    </source>
</evidence>
<dbReference type="OrthoDB" id="9815676at2"/>
<keyword evidence="7" id="KW-1185">Reference proteome</keyword>
<dbReference type="Proteomes" id="UP000294656">
    <property type="component" value="Unassembled WGS sequence"/>
</dbReference>
<dbReference type="GO" id="GO:0003700">
    <property type="term" value="F:DNA-binding transcription factor activity"/>
    <property type="evidence" value="ECO:0007669"/>
    <property type="project" value="InterPro"/>
</dbReference>
<dbReference type="FunFam" id="3.40.190.290:FF:000001">
    <property type="entry name" value="Transcriptional regulator, LysR family"/>
    <property type="match status" value="1"/>
</dbReference>
<name>A0A4R6M6S6_9GAMM</name>
<dbReference type="RefSeq" id="WP_133504832.1">
    <property type="nucleotide sequence ID" value="NZ_SNXC01000015.1"/>
</dbReference>
<dbReference type="InterPro" id="IPR000847">
    <property type="entry name" value="LysR_HTH_N"/>
</dbReference>
<reference evidence="6 7" key="1">
    <citation type="submission" date="2019-03" db="EMBL/GenBank/DDBJ databases">
        <title>Genomic Encyclopedia of Type Strains, Phase III (KMG-III): the genomes of soil and plant-associated and newly described type strains.</title>
        <authorList>
            <person name="Whitman W."/>
        </authorList>
    </citation>
    <scope>NUCLEOTIDE SEQUENCE [LARGE SCALE GENOMIC DNA]</scope>
    <source>
        <strain evidence="6 7">CECT 7378</strain>
    </source>
</reference>
<proteinExistence type="inferred from homology"/>
<dbReference type="PROSITE" id="PS50931">
    <property type="entry name" value="HTH_LYSR"/>
    <property type="match status" value="1"/>
</dbReference>
<sequence length="304" mass="34807">MDPTSEYDFFISLARNGALSATARELNLTPSAVTKRLTNLESRLGVRLVNRTTRKVSLTNEGEVYLEYIKNIKEQIEEMEAVITKRRSTPRGLLRVNAPLGFGRTYIAPILSEFLSENPAVEIQLMLTDRPMTLPDDSIDVCIRFGQAPDSRVIARKIAPNRRLVCAAPSYLKRYPKPNSPADLAEHNCIIIKQNQQVASAWRFYQNGKEEVIKVKANMVTNDGEIALRWAIDGHGLVMRAEWDLAKYIRQGKLEIVLEDYETPEADIYAVYMERQNQSAKLTRFLDYLQDSFLNSENKERSFW</sequence>
<comment type="caution">
    <text evidence="6">The sequence shown here is derived from an EMBL/GenBank/DDBJ whole genome shotgun (WGS) entry which is preliminary data.</text>
</comment>
<dbReference type="SUPFAM" id="SSF53850">
    <property type="entry name" value="Periplasmic binding protein-like II"/>
    <property type="match status" value="1"/>
</dbReference>
<dbReference type="PANTHER" id="PTHR30537:SF5">
    <property type="entry name" value="HTH-TYPE TRANSCRIPTIONAL ACTIVATOR TTDR-RELATED"/>
    <property type="match status" value="1"/>
</dbReference>
<evidence type="ECO:0000259" key="5">
    <source>
        <dbReference type="PROSITE" id="PS50931"/>
    </source>
</evidence>
<dbReference type="EMBL" id="SNXC01000015">
    <property type="protein sequence ID" value="TDO95759.1"/>
    <property type="molecule type" value="Genomic_DNA"/>
</dbReference>
<dbReference type="InterPro" id="IPR058163">
    <property type="entry name" value="LysR-type_TF_proteobact-type"/>
</dbReference>
<feature type="domain" description="HTH lysR-type" evidence="5">
    <location>
        <begin position="10"/>
        <end position="59"/>
    </location>
</feature>
<keyword evidence="3 6" id="KW-0238">DNA-binding</keyword>
<dbReference type="Pfam" id="PF03466">
    <property type="entry name" value="LysR_substrate"/>
    <property type="match status" value="1"/>
</dbReference>